<accession>A0A1M4E7U1</accession>
<evidence type="ECO:0000256" key="2">
    <source>
        <dbReference type="ARBA" id="ARBA00023125"/>
    </source>
</evidence>
<dbReference type="PANTHER" id="PTHR30514:SF1">
    <property type="entry name" value="HTH-TYPE TRANSCRIPTIONAL REGULATOR HEXR-RELATED"/>
    <property type="match status" value="1"/>
</dbReference>
<dbReference type="Pfam" id="PF01418">
    <property type="entry name" value="HTH_6"/>
    <property type="match status" value="1"/>
</dbReference>
<organism evidence="6">
    <name type="scientific">Nonomuraea gerenzanensis</name>
    <dbReference type="NCBI Taxonomy" id="93944"/>
    <lineage>
        <taxon>Bacteria</taxon>
        <taxon>Bacillati</taxon>
        <taxon>Actinomycetota</taxon>
        <taxon>Actinomycetes</taxon>
        <taxon>Streptosporangiales</taxon>
        <taxon>Streptosporangiaceae</taxon>
        <taxon>Nonomuraea</taxon>
    </lineage>
</organism>
<evidence type="ECO:0000256" key="1">
    <source>
        <dbReference type="ARBA" id="ARBA00023015"/>
    </source>
</evidence>
<evidence type="ECO:0000313" key="6">
    <source>
        <dbReference type="EMBL" id="SBO94852.1"/>
    </source>
</evidence>
<keyword evidence="1" id="KW-0805">Transcription regulation</keyword>
<dbReference type="InterPro" id="IPR001347">
    <property type="entry name" value="SIS_dom"/>
</dbReference>
<dbReference type="PROSITE" id="PS51071">
    <property type="entry name" value="HTH_RPIR"/>
    <property type="match status" value="1"/>
</dbReference>
<evidence type="ECO:0000259" key="5">
    <source>
        <dbReference type="PROSITE" id="PS51464"/>
    </source>
</evidence>
<protein>
    <submittedName>
        <fullName evidence="6">Transcriptional regulator, RpiR family</fullName>
    </submittedName>
</protein>
<name>A0A1M4E7U1_9ACTN</name>
<reference evidence="6" key="1">
    <citation type="submission" date="2016-04" db="EMBL/GenBank/DDBJ databases">
        <authorList>
            <person name="Evans L.H."/>
            <person name="Alamgir A."/>
            <person name="Owens N."/>
            <person name="Weber N.D."/>
            <person name="Virtaneva K."/>
            <person name="Barbian K."/>
            <person name="Babar A."/>
            <person name="Rosenke K."/>
        </authorList>
    </citation>
    <scope>NUCLEOTIDE SEQUENCE</scope>
    <source>
        <strain evidence="6">Nono1</strain>
    </source>
</reference>
<dbReference type="GO" id="GO:1901135">
    <property type="term" value="P:carbohydrate derivative metabolic process"/>
    <property type="evidence" value="ECO:0007669"/>
    <property type="project" value="InterPro"/>
</dbReference>
<evidence type="ECO:0000256" key="3">
    <source>
        <dbReference type="ARBA" id="ARBA00023163"/>
    </source>
</evidence>
<dbReference type="PANTHER" id="PTHR30514">
    <property type="entry name" value="GLUCOKINASE"/>
    <property type="match status" value="1"/>
</dbReference>
<feature type="domain" description="SIS" evidence="5">
    <location>
        <begin position="127"/>
        <end position="267"/>
    </location>
</feature>
<keyword evidence="2" id="KW-0238">DNA-binding</keyword>
<dbReference type="AlphaFoldDB" id="A0A1M4E7U1"/>
<dbReference type="InterPro" id="IPR036388">
    <property type="entry name" value="WH-like_DNA-bd_sf"/>
</dbReference>
<dbReference type="InterPro" id="IPR035472">
    <property type="entry name" value="RpiR-like_SIS"/>
</dbReference>
<gene>
    <name evidence="6" type="ORF">BN4615_P4368</name>
</gene>
<dbReference type="GO" id="GO:0097367">
    <property type="term" value="F:carbohydrate derivative binding"/>
    <property type="evidence" value="ECO:0007669"/>
    <property type="project" value="InterPro"/>
</dbReference>
<dbReference type="InterPro" id="IPR009057">
    <property type="entry name" value="Homeodomain-like_sf"/>
</dbReference>
<keyword evidence="3" id="KW-0804">Transcription</keyword>
<dbReference type="SUPFAM" id="SSF53697">
    <property type="entry name" value="SIS domain"/>
    <property type="match status" value="1"/>
</dbReference>
<dbReference type="InterPro" id="IPR047640">
    <property type="entry name" value="RpiR-like"/>
</dbReference>
<dbReference type="GO" id="GO:0003700">
    <property type="term" value="F:DNA-binding transcription factor activity"/>
    <property type="evidence" value="ECO:0007669"/>
    <property type="project" value="InterPro"/>
</dbReference>
<dbReference type="RefSeq" id="WP_225274268.1">
    <property type="nucleotide sequence ID" value="NZ_CP084058.1"/>
</dbReference>
<dbReference type="InterPro" id="IPR046348">
    <property type="entry name" value="SIS_dom_sf"/>
</dbReference>
<dbReference type="EMBL" id="LT559118">
    <property type="protein sequence ID" value="SBO94852.1"/>
    <property type="molecule type" value="Genomic_DNA"/>
</dbReference>
<dbReference type="Gene3D" id="3.40.50.10490">
    <property type="entry name" value="Glucose-6-phosphate isomerase like protein, domain 1"/>
    <property type="match status" value="1"/>
</dbReference>
<dbReference type="PROSITE" id="PS51464">
    <property type="entry name" value="SIS"/>
    <property type="match status" value="1"/>
</dbReference>
<dbReference type="CDD" id="cd05013">
    <property type="entry name" value="SIS_RpiR"/>
    <property type="match status" value="1"/>
</dbReference>
<dbReference type="Pfam" id="PF01380">
    <property type="entry name" value="SIS"/>
    <property type="match status" value="1"/>
</dbReference>
<proteinExistence type="predicted"/>
<sequence>MEGIIARLRMSAAAMPGAQRALAELVLADPDAVSHMTIVALAGRCGVSTGSVTRLCRALGLRGYPELRIALAADSGRIKAEPWSSTMGADVSEDDDIPRVAEVVRAAIRQAVGDTIGGLDLDAVGRAARALAAARRVWVFGIGGSGTVASELQQRLHPIGVPAWATLDPHLAVSGAALLGPRDALVGISHSGRTRETIDVLAQAASSGATTIAVTNDAASPLAGQASIPLITVVRQAGLRTEALSSRHGQLAVIDLLFIATAQCAVEQASRSVRTAQQAVAPRKERL</sequence>
<feature type="domain" description="HTH rpiR-type" evidence="4">
    <location>
        <begin position="2"/>
        <end position="78"/>
    </location>
</feature>
<dbReference type="InterPro" id="IPR000281">
    <property type="entry name" value="HTH_RpiR"/>
</dbReference>
<evidence type="ECO:0000259" key="4">
    <source>
        <dbReference type="PROSITE" id="PS51071"/>
    </source>
</evidence>
<dbReference type="Gene3D" id="1.10.10.10">
    <property type="entry name" value="Winged helix-like DNA-binding domain superfamily/Winged helix DNA-binding domain"/>
    <property type="match status" value="1"/>
</dbReference>
<dbReference type="SUPFAM" id="SSF46689">
    <property type="entry name" value="Homeodomain-like"/>
    <property type="match status" value="1"/>
</dbReference>
<dbReference type="GO" id="GO:0003677">
    <property type="term" value="F:DNA binding"/>
    <property type="evidence" value="ECO:0007669"/>
    <property type="project" value="UniProtKB-KW"/>
</dbReference>